<accession>A0A401NH55</accession>
<organism evidence="18 19">
    <name type="scientific">Scyliorhinus torazame</name>
    <name type="common">Cloudy catshark</name>
    <name type="synonym">Catulus torazame</name>
    <dbReference type="NCBI Taxonomy" id="75743"/>
    <lineage>
        <taxon>Eukaryota</taxon>
        <taxon>Metazoa</taxon>
        <taxon>Chordata</taxon>
        <taxon>Craniata</taxon>
        <taxon>Vertebrata</taxon>
        <taxon>Chondrichthyes</taxon>
        <taxon>Elasmobranchii</taxon>
        <taxon>Galeomorphii</taxon>
        <taxon>Galeoidea</taxon>
        <taxon>Carcharhiniformes</taxon>
        <taxon>Scyliorhinidae</taxon>
        <taxon>Scyliorhinus</taxon>
    </lineage>
</organism>
<evidence type="ECO:0000259" key="17">
    <source>
        <dbReference type="PROSITE" id="PS52035"/>
    </source>
</evidence>
<dbReference type="AlphaFoldDB" id="A0A401NH55"/>
<evidence type="ECO:0000256" key="3">
    <source>
        <dbReference type="ARBA" id="ARBA00022645"/>
    </source>
</evidence>
<gene>
    <name evidence="18" type="ORF">scyTo_0014128</name>
</gene>
<evidence type="ECO:0000313" key="19">
    <source>
        <dbReference type="Proteomes" id="UP000288216"/>
    </source>
</evidence>
<evidence type="ECO:0000256" key="15">
    <source>
        <dbReference type="PROSITE-ProRule" id="PRU01379"/>
    </source>
</evidence>
<evidence type="ECO:0000256" key="13">
    <source>
        <dbReference type="ARBA" id="ARBA00039143"/>
    </source>
</evidence>
<comment type="caution">
    <text evidence="18">The sequence shown here is derived from an EMBL/GenBank/DDBJ whole genome shotgun (WGS) entry which is preliminary data.</text>
</comment>
<evidence type="ECO:0000256" key="7">
    <source>
        <dbReference type="ARBA" id="ARBA00022801"/>
    </source>
</evidence>
<keyword evidence="8" id="KW-0862">Zinc</keyword>
<evidence type="ECO:0000256" key="10">
    <source>
        <dbReference type="ARBA" id="ARBA00023157"/>
    </source>
</evidence>
<dbReference type="PROSITE" id="PS52035">
    <property type="entry name" value="PEPTIDASE_M14"/>
    <property type="match status" value="1"/>
</dbReference>
<evidence type="ECO:0000256" key="8">
    <source>
        <dbReference type="ARBA" id="ARBA00022833"/>
    </source>
</evidence>
<keyword evidence="9" id="KW-0482">Metalloprotease</keyword>
<evidence type="ECO:0000256" key="1">
    <source>
        <dbReference type="ARBA" id="ARBA00001947"/>
    </source>
</evidence>
<keyword evidence="10" id="KW-1015">Disulfide bond</keyword>
<dbReference type="EC" id="3.4.17.2" evidence="13"/>
<dbReference type="PANTHER" id="PTHR11705:SF20">
    <property type="entry name" value="CARBOXYPEPTIDASE B"/>
    <property type="match status" value="1"/>
</dbReference>
<dbReference type="InterPro" id="IPR003146">
    <property type="entry name" value="M14A_act_pep"/>
</dbReference>
<comment type="cofactor">
    <cofactor evidence="1">
        <name>Zn(2+)</name>
        <dbReference type="ChEBI" id="CHEBI:29105"/>
    </cofactor>
</comment>
<comment type="subcellular location">
    <subcellularLocation>
        <location evidence="12">Zymogen granule lumen</location>
    </subcellularLocation>
</comment>
<dbReference type="Gene3D" id="3.40.630.10">
    <property type="entry name" value="Zn peptidases"/>
    <property type="match status" value="3"/>
</dbReference>
<feature type="signal peptide" evidence="16">
    <location>
        <begin position="1"/>
        <end position="15"/>
    </location>
</feature>
<evidence type="ECO:0000256" key="16">
    <source>
        <dbReference type="SAM" id="SignalP"/>
    </source>
</evidence>
<keyword evidence="3" id="KW-0121">Carboxypeptidase</keyword>
<dbReference type="FunFam" id="3.30.70.340:FF:000002">
    <property type="entry name" value="Carboxypeptidase A"/>
    <property type="match status" value="2"/>
</dbReference>
<dbReference type="Proteomes" id="UP000288216">
    <property type="component" value="Unassembled WGS sequence"/>
</dbReference>
<keyword evidence="7" id="KW-0378">Hydrolase</keyword>
<reference evidence="18 19" key="1">
    <citation type="journal article" date="2018" name="Nat. Ecol. Evol.">
        <title>Shark genomes provide insights into elasmobranch evolution and the origin of vertebrates.</title>
        <authorList>
            <person name="Hara Y"/>
            <person name="Yamaguchi K"/>
            <person name="Onimaru K"/>
            <person name="Kadota M"/>
            <person name="Koyanagi M"/>
            <person name="Keeley SD"/>
            <person name="Tatsumi K"/>
            <person name="Tanaka K"/>
            <person name="Motone F"/>
            <person name="Kageyama Y"/>
            <person name="Nozu R"/>
            <person name="Adachi N"/>
            <person name="Nishimura O"/>
            <person name="Nakagawa R"/>
            <person name="Tanegashima C"/>
            <person name="Kiyatake I"/>
            <person name="Matsumoto R"/>
            <person name="Murakumo K"/>
            <person name="Nishida K"/>
            <person name="Terakita A"/>
            <person name="Kuratani S"/>
            <person name="Sato K"/>
            <person name="Hyodo S Kuraku.S."/>
        </authorList>
    </citation>
    <scope>NUCLEOTIDE SEQUENCE [LARGE SCALE GENOMIC DNA]</scope>
</reference>
<keyword evidence="19" id="KW-1185">Reference proteome</keyword>
<keyword evidence="4" id="KW-0645">Protease</keyword>
<dbReference type="PROSITE" id="PS00132">
    <property type="entry name" value="CARBOXYPEPT_ZN_1"/>
    <property type="match status" value="2"/>
</dbReference>
<dbReference type="SUPFAM" id="SSF54897">
    <property type="entry name" value="Protease propeptides/inhibitors"/>
    <property type="match status" value="2"/>
</dbReference>
<evidence type="ECO:0000256" key="11">
    <source>
        <dbReference type="ARBA" id="ARBA00036114"/>
    </source>
</evidence>
<proteinExistence type="inferred from homology"/>
<sequence>MKLLCLLGLVSAVLAGPASQRFDGEKVFRLKPTSDRAVWFVKRLAAIAKVDLWRPDSIDQVAVNSDVDFRVGAQDIKKTQDLLEKSGLEYEVLIEDLQAMIEQQRDNKERSPTLHSYVKYNDMDTINTWMTNTVARHSNLMSLREIGTSYEGRPIHVIKIGKKTGQSKPAIFMDCGIHAREWISPAFCQWFVKEAVATYGSDPTITKVLDTMDFFVVPVINVDGYSFTWSNNRMWRKTRSKISGSNCRGVDPNRNWDAGWCTFSVGATVGKYAGDKVLRLKPENEEHLQYIRDVSHSAKVDFWKPHSVELVTTNRSVDFRVDADRALDIQAGLEKIGLKYDILIEDVQSLMEKQFDGNKMNSTGYNYEKYHRWDEINCWIAKITVENPTLISRFDIGRSYEGRHIYLLRVGKRTGHVKPAIFLDCGIHAREWISPAFCQWFVKEAVRSYGSDSAMTNLLNKLDFLVVPVINVDGYVYSWTKDRFWRKTRSRNPGSHCVGTDPNRNFDAKWCYPSAGGSDDWAYDLGIKYSFTFELRDTGKYGFLLPESQIRPTCEETMLAINYIATYVLNHPY</sequence>
<comment type="catalytic activity">
    <reaction evidence="11">
        <text>Preferential release of a C-terminal lysine or arginine amino acid.</text>
        <dbReference type="EC" id="3.4.17.2"/>
    </reaction>
</comment>
<keyword evidence="6 16" id="KW-0732">Signal</keyword>
<dbReference type="SMART" id="SM00631">
    <property type="entry name" value="Zn_pept"/>
    <property type="match status" value="2"/>
</dbReference>
<dbReference type="GO" id="GO:0008270">
    <property type="term" value="F:zinc ion binding"/>
    <property type="evidence" value="ECO:0007669"/>
    <property type="project" value="InterPro"/>
</dbReference>
<dbReference type="InterPro" id="IPR000834">
    <property type="entry name" value="Peptidase_M14"/>
</dbReference>
<feature type="domain" description="Peptidase M14" evidence="17">
    <location>
        <begin position="119"/>
        <end position="568"/>
    </location>
</feature>
<dbReference type="FunFam" id="3.40.630.10:FF:000084">
    <property type="entry name" value="Carboxypeptidase B2"/>
    <property type="match status" value="3"/>
</dbReference>
<evidence type="ECO:0000256" key="5">
    <source>
        <dbReference type="ARBA" id="ARBA00022723"/>
    </source>
</evidence>
<dbReference type="InterPro" id="IPR057246">
    <property type="entry name" value="CARBOXYPEPT_ZN_1"/>
</dbReference>
<dbReference type="GO" id="GO:0005615">
    <property type="term" value="C:extracellular space"/>
    <property type="evidence" value="ECO:0007669"/>
    <property type="project" value="TreeGrafter"/>
</dbReference>
<name>A0A401NH55_SCYTO</name>
<dbReference type="PANTHER" id="PTHR11705">
    <property type="entry name" value="PROTEASE FAMILY M14 CARBOXYPEPTIDASE A,B"/>
    <property type="match status" value="1"/>
</dbReference>
<dbReference type="Pfam" id="PF02244">
    <property type="entry name" value="Propep_M14"/>
    <property type="match status" value="2"/>
</dbReference>
<dbReference type="InterPro" id="IPR036990">
    <property type="entry name" value="M14A-like_propep"/>
</dbReference>
<evidence type="ECO:0000256" key="2">
    <source>
        <dbReference type="ARBA" id="ARBA00005988"/>
    </source>
</evidence>
<evidence type="ECO:0000256" key="9">
    <source>
        <dbReference type="ARBA" id="ARBA00023049"/>
    </source>
</evidence>
<protein>
    <recommendedName>
        <fullName evidence="14">Carboxypeptidase B</fullName>
        <ecNumber evidence="13">3.4.17.2</ecNumber>
    </recommendedName>
</protein>
<keyword evidence="5" id="KW-0479">Metal-binding</keyword>
<dbReference type="OMA" id="WEEPISM"/>
<evidence type="ECO:0000256" key="6">
    <source>
        <dbReference type="ARBA" id="ARBA00022729"/>
    </source>
</evidence>
<dbReference type="Gene3D" id="3.30.70.340">
    <property type="entry name" value="Metallocarboxypeptidase-like"/>
    <property type="match status" value="1"/>
</dbReference>
<dbReference type="PRINTS" id="PR00765">
    <property type="entry name" value="CRBOXYPTASEA"/>
</dbReference>
<feature type="chain" id="PRO_5019404844" description="Carboxypeptidase B" evidence="16">
    <location>
        <begin position="16"/>
        <end position="573"/>
    </location>
</feature>
<dbReference type="Pfam" id="PF00246">
    <property type="entry name" value="Peptidase_M14"/>
    <property type="match status" value="3"/>
</dbReference>
<evidence type="ECO:0000256" key="4">
    <source>
        <dbReference type="ARBA" id="ARBA00022670"/>
    </source>
</evidence>
<evidence type="ECO:0000313" key="18">
    <source>
        <dbReference type="EMBL" id="GCB60199.1"/>
    </source>
</evidence>
<comment type="similarity">
    <text evidence="2 15">Belongs to the peptidase M14 family.</text>
</comment>
<dbReference type="EMBL" id="BFAA01007467">
    <property type="protein sequence ID" value="GCB60199.1"/>
    <property type="molecule type" value="Genomic_DNA"/>
</dbReference>
<dbReference type="GO" id="GO:0006508">
    <property type="term" value="P:proteolysis"/>
    <property type="evidence" value="ECO:0007669"/>
    <property type="project" value="UniProtKB-KW"/>
</dbReference>
<dbReference type="GO" id="GO:0004181">
    <property type="term" value="F:metallocarboxypeptidase activity"/>
    <property type="evidence" value="ECO:0007669"/>
    <property type="project" value="UniProtKB-EC"/>
</dbReference>
<dbReference type="SUPFAM" id="SSF53187">
    <property type="entry name" value="Zn-dependent exopeptidases"/>
    <property type="match status" value="2"/>
</dbReference>
<evidence type="ECO:0000256" key="12">
    <source>
        <dbReference type="ARBA" id="ARBA00037795"/>
    </source>
</evidence>
<evidence type="ECO:0000256" key="14">
    <source>
        <dbReference type="ARBA" id="ARBA00039334"/>
    </source>
</evidence>
<feature type="active site" description="Proton donor/acceptor" evidence="15">
    <location>
        <position position="534"/>
    </location>
</feature>
<dbReference type="OrthoDB" id="3626597at2759"/>
<dbReference type="STRING" id="75743.A0A401NH55"/>